<evidence type="ECO:0000313" key="5">
    <source>
        <dbReference type="EMBL" id="QNP75073.1"/>
    </source>
</evidence>
<proteinExistence type="predicted"/>
<evidence type="ECO:0000256" key="1">
    <source>
        <dbReference type="ARBA" id="ARBA00023015"/>
    </source>
</evidence>
<keyword evidence="6" id="KW-1185">Reference proteome</keyword>
<organism evidence="5 6">
    <name type="scientific">Streptomyces roseirectus</name>
    <dbReference type="NCBI Taxonomy" id="2768066"/>
    <lineage>
        <taxon>Bacteria</taxon>
        <taxon>Bacillati</taxon>
        <taxon>Actinomycetota</taxon>
        <taxon>Actinomycetes</taxon>
        <taxon>Kitasatosporales</taxon>
        <taxon>Streptomycetaceae</taxon>
        <taxon>Streptomyces</taxon>
    </lineage>
</organism>
<protein>
    <submittedName>
        <fullName evidence="5">Helix-turn-helix domain-containing protein</fullName>
    </submittedName>
</protein>
<dbReference type="Pfam" id="PF12833">
    <property type="entry name" value="HTH_18"/>
    <property type="match status" value="1"/>
</dbReference>
<dbReference type="SMART" id="SM00342">
    <property type="entry name" value="HTH_ARAC"/>
    <property type="match status" value="1"/>
</dbReference>
<dbReference type="EMBL" id="CP060828">
    <property type="protein sequence ID" value="QNP75073.1"/>
    <property type="molecule type" value="Genomic_DNA"/>
</dbReference>
<dbReference type="PROSITE" id="PS01124">
    <property type="entry name" value="HTH_ARAC_FAMILY_2"/>
    <property type="match status" value="1"/>
</dbReference>
<reference evidence="5 6" key="1">
    <citation type="submission" date="2020-08" db="EMBL/GenBank/DDBJ databases">
        <title>A novel species.</title>
        <authorList>
            <person name="Gao J."/>
        </authorList>
    </citation>
    <scope>NUCLEOTIDE SEQUENCE [LARGE SCALE GENOMIC DNA]</scope>
    <source>
        <strain evidence="5 6">CRXT-G-22</strain>
    </source>
</reference>
<dbReference type="InterPro" id="IPR009057">
    <property type="entry name" value="Homeodomain-like_sf"/>
</dbReference>
<keyword evidence="1" id="KW-0805">Transcription regulation</keyword>
<dbReference type="AlphaFoldDB" id="A0A7H0IQK7"/>
<dbReference type="InterPro" id="IPR050204">
    <property type="entry name" value="AraC_XylS_family_regulators"/>
</dbReference>
<evidence type="ECO:0000313" key="6">
    <source>
        <dbReference type="Proteomes" id="UP000516052"/>
    </source>
</evidence>
<dbReference type="GO" id="GO:0003700">
    <property type="term" value="F:DNA-binding transcription factor activity"/>
    <property type="evidence" value="ECO:0007669"/>
    <property type="project" value="InterPro"/>
</dbReference>
<dbReference type="KEGG" id="sroi:IAG44_40475"/>
<evidence type="ECO:0000256" key="2">
    <source>
        <dbReference type="ARBA" id="ARBA00023125"/>
    </source>
</evidence>
<dbReference type="PANTHER" id="PTHR46796:SF6">
    <property type="entry name" value="ARAC SUBFAMILY"/>
    <property type="match status" value="1"/>
</dbReference>
<dbReference type="Gene3D" id="1.10.10.60">
    <property type="entry name" value="Homeodomain-like"/>
    <property type="match status" value="1"/>
</dbReference>
<sequence length="327" mass="36392">MLVLDTKDIPAADRIEAFHAVAAGESGSCSIEQEHPEAGIWKRLEVWRFGPLTLFATHGTGMRIWRTRQHARFDSMNSVSVITQSRGTGAFTWNGHQQHVGSDGLALAHKTAGYGYGWSGTGVSVAFMVDADRLGLPEHLVRAAVPLLHQSGIGPLLLHHIRGLHRDADRLSADAGAEALASATLELTRALIVSVAADDRTRRSVAEATLLTRVLAYVRAHLTDPGLTPQRIAWAHNISLRTLYRLCEEGGLSLEKWIIRRRLEGTRRDLIAPEHAHRTIEAVARSWGFTNPAFFSRRFRQTYGATPREWRQFAHRRATSLSRDELQ</sequence>
<feature type="domain" description="HTH araC/xylS-type" evidence="4">
    <location>
        <begin position="212"/>
        <end position="313"/>
    </location>
</feature>
<dbReference type="PROSITE" id="PS00041">
    <property type="entry name" value="HTH_ARAC_FAMILY_1"/>
    <property type="match status" value="1"/>
</dbReference>
<keyword evidence="3" id="KW-0804">Transcription</keyword>
<accession>A0A7H0IQK7</accession>
<dbReference type="SUPFAM" id="SSF46689">
    <property type="entry name" value="Homeodomain-like"/>
    <property type="match status" value="1"/>
</dbReference>
<dbReference type="GO" id="GO:0043565">
    <property type="term" value="F:sequence-specific DNA binding"/>
    <property type="evidence" value="ECO:0007669"/>
    <property type="project" value="InterPro"/>
</dbReference>
<evidence type="ECO:0000256" key="3">
    <source>
        <dbReference type="ARBA" id="ARBA00023163"/>
    </source>
</evidence>
<name>A0A7H0IQK7_9ACTN</name>
<dbReference type="InterPro" id="IPR018062">
    <property type="entry name" value="HTH_AraC-typ_CS"/>
</dbReference>
<dbReference type="InterPro" id="IPR020449">
    <property type="entry name" value="Tscrpt_reg_AraC-type_HTH"/>
</dbReference>
<evidence type="ECO:0000259" key="4">
    <source>
        <dbReference type="PROSITE" id="PS01124"/>
    </source>
</evidence>
<dbReference type="Proteomes" id="UP000516052">
    <property type="component" value="Chromosome"/>
</dbReference>
<dbReference type="PRINTS" id="PR00032">
    <property type="entry name" value="HTHARAC"/>
</dbReference>
<keyword evidence="2" id="KW-0238">DNA-binding</keyword>
<dbReference type="InterPro" id="IPR035418">
    <property type="entry name" value="AraC-bd_2"/>
</dbReference>
<dbReference type="PANTHER" id="PTHR46796">
    <property type="entry name" value="HTH-TYPE TRANSCRIPTIONAL ACTIVATOR RHAS-RELATED"/>
    <property type="match status" value="1"/>
</dbReference>
<dbReference type="InterPro" id="IPR018060">
    <property type="entry name" value="HTH_AraC"/>
</dbReference>
<dbReference type="Pfam" id="PF14525">
    <property type="entry name" value="AraC_binding_2"/>
    <property type="match status" value="1"/>
</dbReference>
<gene>
    <name evidence="5" type="ORF">IAG44_40475</name>
</gene>